<protein>
    <submittedName>
        <fullName evidence="11">Phosphoglucosamine mutase</fullName>
        <ecNumber evidence="11">5.4.2.10</ecNumber>
    </submittedName>
</protein>
<keyword evidence="5" id="KW-0460">Magnesium</keyword>
<dbReference type="InterPro" id="IPR005846">
    <property type="entry name" value="A-D-PHexomutase_a/b/a-III"/>
</dbReference>
<dbReference type="Pfam" id="PF00408">
    <property type="entry name" value="PGM_PMM_IV"/>
    <property type="match status" value="1"/>
</dbReference>
<evidence type="ECO:0000259" key="10">
    <source>
        <dbReference type="Pfam" id="PF02880"/>
    </source>
</evidence>
<dbReference type="NCBIfam" id="TIGR01455">
    <property type="entry name" value="glmM"/>
    <property type="match status" value="1"/>
</dbReference>
<dbReference type="PANTHER" id="PTHR42946:SF1">
    <property type="entry name" value="PHOSPHOGLUCOMUTASE (ALPHA-D-GLUCOSE-1,6-BISPHOSPHATE-DEPENDENT)"/>
    <property type="match status" value="1"/>
</dbReference>
<dbReference type="InterPro" id="IPR050060">
    <property type="entry name" value="Phosphoglucosamine_mutase"/>
</dbReference>
<organism evidence="11 12">
    <name type="scientific">Patulibacter brassicae</name>
    <dbReference type="NCBI Taxonomy" id="1705717"/>
    <lineage>
        <taxon>Bacteria</taxon>
        <taxon>Bacillati</taxon>
        <taxon>Actinomycetota</taxon>
        <taxon>Thermoleophilia</taxon>
        <taxon>Solirubrobacterales</taxon>
        <taxon>Patulibacteraceae</taxon>
        <taxon>Patulibacter</taxon>
    </lineage>
</organism>
<proteinExistence type="inferred from homology"/>
<accession>A0ABU4VGH8</accession>
<evidence type="ECO:0000256" key="6">
    <source>
        <dbReference type="ARBA" id="ARBA00023235"/>
    </source>
</evidence>
<evidence type="ECO:0000313" key="12">
    <source>
        <dbReference type="Proteomes" id="UP001277761"/>
    </source>
</evidence>
<keyword evidence="12" id="KW-1185">Reference proteome</keyword>
<dbReference type="InterPro" id="IPR036900">
    <property type="entry name" value="A-D-PHexomutase_C_sf"/>
</dbReference>
<dbReference type="Pfam" id="PF02878">
    <property type="entry name" value="PGM_PMM_I"/>
    <property type="match status" value="1"/>
</dbReference>
<name>A0ABU4VGH8_9ACTN</name>
<evidence type="ECO:0000259" key="9">
    <source>
        <dbReference type="Pfam" id="PF02879"/>
    </source>
</evidence>
<feature type="domain" description="Alpha-D-phosphohexomutase alpha/beta/alpha" evidence="9">
    <location>
        <begin position="166"/>
        <end position="261"/>
    </location>
</feature>
<evidence type="ECO:0000259" key="7">
    <source>
        <dbReference type="Pfam" id="PF00408"/>
    </source>
</evidence>
<evidence type="ECO:0000256" key="3">
    <source>
        <dbReference type="ARBA" id="ARBA00022553"/>
    </source>
</evidence>
<comment type="cofactor">
    <cofactor evidence="1">
        <name>Mg(2+)</name>
        <dbReference type="ChEBI" id="CHEBI:18420"/>
    </cofactor>
</comment>
<dbReference type="Gene3D" id="3.30.310.50">
    <property type="entry name" value="Alpha-D-phosphohexomutase, C-terminal domain"/>
    <property type="match status" value="1"/>
</dbReference>
<dbReference type="SUPFAM" id="SSF53738">
    <property type="entry name" value="Phosphoglucomutase, first 3 domains"/>
    <property type="match status" value="3"/>
</dbReference>
<dbReference type="InterPro" id="IPR006352">
    <property type="entry name" value="GlmM_bact"/>
</dbReference>
<dbReference type="EMBL" id="JAXAVX010000001">
    <property type="protein sequence ID" value="MDX8150893.1"/>
    <property type="molecule type" value="Genomic_DNA"/>
</dbReference>
<dbReference type="Pfam" id="PF02880">
    <property type="entry name" value="PGM_PMM_III"/>
    <property type="match status" value="1"/>
</dbReference>
<sequence>MARLFGTDGVRGPAGTVLTAELALRLGRCAVEALPGGDGDAPRTGRSGGPVQVLVVRDTRASGPMLEAALAAGAAAAGADVHLAGVLPTPAAALLVDRLGFDLAAVVSASHNPWADNGIKLFGPDGRKLPDAGEARVAELVASDAPLPARGTVGRVAPLLGATEDHLRALDERFGDLDLAGRRIALDCANGATFRVAPEAFRRRGAEVVVLADAPDGRNINAGAGSTHPDAVSRAVLEHGCDLGFAFDGDGDRVLAVDGTGRAWDGDELLALMALHLRATGRLAGGVAVTVMSNYGFHGAMRDAGIPVVATPVGDRHVMAALDERGWNLGGEQSGHLIETGFVPSGDGVAAALLTCEALGSDALADRAAMRRLPQVLVNVPVADRDGAMADADLAAAVAAADAALEGEGRVLVRASGTEQLVRVMAEAPTEDRARAVVDALVAAVPGRR</sequence>
<dbReference type="Pfam" id="PF02879">
    <property type="entry name" value="PGM_PMM_II"/>
    <property type="match status" value="1"/>
</dbReference>
<dbReference type="RefSeq" id="WP_319953035.1">
    <property type="nucleotide sequence ID" value="NZ_JAXAVX010000001.1"/>
</dbReference>
<dbReference type="SUPFAM" id="SSF55957">
    <property type="entry name" value="Phosphoglucomutase, C-terminal domain"/>
    <property type="match status" value="1"/>
</dbReference>
<reference evidence="11 12" key="1">
    <citation type="submission" date="2023-11" db="EMBL/GenBank/DDBJ databases">
        <authorList>
            <person name="Xu M."/>
            <person name="Jiang T."/>
        </authorList>
    </citation>
    <scope>NUCLEOTIDE SEQUENCE [LARGE SCALE GENOMIC DNA]</scope>
    <source>
        <strain evidence="11 12">SD</strain>
    </source>
</reference>
<dbReference type="Gene3D" id="3.40.120.10">
    <property type="entry name" value="Alpha-D-Glucose-1,6-Bisphosphate, subunit A, domain 3"/>
    <property type="match status" value="3"/>
</dbReference>
<comment type="similarity">
    <text evidence="2">Belongs to the phosphohexose mutase family.</text>
</comment>
<dbReference type="PANTHER" id="PTHR42946">
    <property type="entry name" value="PHOSPHOHEXOSE MUTASE"/>
    <property type="match status" value="1"/>
</dbReference>
<dbReference type="InterPro" id="IPR005844">
    <property type="entry name" value="A-D-PHexomutase_a/b/a-I"/>
</dbReference>
<dbReference type="EC" id="5.4.2.10" evidence="11"/>
<evidence type="ECO:0000313" key="11">
    <source>
        <dbReference type="EMBL" id="MDX8150893.1"/>
    </source>
</evidence>
<evidence type="ECO:0000256" key="2">
    <source>
        <dbReference type="ARBA" id="ARBA00010231"/>
    </source>
</evidence>
<evidence type="ECO:0000256" key="1">
    <source>
        <dbReference type="ARBA" id="ARBA00001946"/>
    </source>
</evidence>
<feature type="domain" description="Alpha-D-phosphohexomutase alpha/beta/alpha" evidence="8">
    <location>
        <begin position="3"/>
        <end position="143"/>
    </location>
</feature>
<dbReference type="InterPro" id="IPR016055">
    <property type="entry name" value="A-D-PHexomutase_a/b/a-I/II/III"/>
</dbReference>
<dbReference type="InterPro" id="IPR005841">
    <property type="entry name" value="Alpha-D-phosphohexomutase_SF"/>
</dbReference>
<keyword evidence="4" id="KW-0479">Metal-binding</keyword>
<dbReference type="InterPro" id="IPR005843">
    <property type="entry name" value="A-D-PHexomutase_C"/>
</dbReference>
<dbReference type="Proteomes" id="UP001277761">
    <property type="component" value="Unassembled WGS sequence"/>
</dbReference>
<evidence type="ECO:0000259" key="8">
    <source>
        <dbReference type="Pfam" id="PF02878"/>
    </source>
</evidence>
<dbReference type="GO" id="GO:0008966">
    <property type="term" value="F:phosphoglucosamine mutase activity"/>
    <property type="evidence" value="ECO:0007669"/>
    <property type="project" value="UniProtKB-EC"/>
</dbReference>
<keyword evidence="3" id="KW-0597">Phosphoprotein</keyword>
<evidence type="ECO:0000256" key="5">
    <source>
        <dbReference type="ARBA" id="ARBA00022842"/>
    </source>
</evidence>
<gene>
    <name evidence="11" type="primary">glmM</name>
    <name evidence="11" type="ORF">SK069_04750</name>
</gene>
<dbReference type="PRINTS" id="PR00509">
    <property type="entry name" value="PGMPMM"/>
</dbReference>
<evidence type="ECO:0000256" key="4">
    <source>
        <dbReference type="ARBA" id="ARBA00022723"/>
    </source>
</evidence>
<keyword evidence="6 11" id="KW-0413">Isomerase</keyword>
<feature type="domain" description="Alpha-D-phosphohexomutase alpha/beta/alpha" evidence="10">
    <location>
        <begin position="265"/>
        <end position="360"/>
    </location>
</feature>
<feature type="domain" description="Alpha-D-phosphohexomutase C-terminal" evidence="7">
    <location>
        <begin position="377"/>
        <end position="443"/>
    </location>
</feature>
<dbReference type="InterPro" id="IPR005845">
    <property type="entry name" value="A-D-PHexomutase_a/b/a-II"/>
</dbReference>
<comment type="caution">
    <text evidence="11">The sequence shown here is derived from an EMBL/GenBank/DDBJ whole genome shotgun (WGS) entry which is preliminary data.</text>
</comment>